<dbReference type="AlphaFoldDB" id="A0A645G552"/>
<proteinExistence type="predicted"/>
<feature type="compositionally biased region" description="Basic residues" evidence="1">
    <location>
        <begin position="62"/>
        <end position="76"/>
    </location>
</feature>
<gene>
    <name evidence="2" type="ORF">SDC9_168298</name>
</gene>
<reference evidence="2" key="1">
    <citation type="submission" date="2019-08" db="EMBL/GenBank/DDBJ databases">
        <authorList>
            <person name="Kucharzyk K."/>
            <person name="Murdoch R.W."/>
            <person name="Higgins S."/>
            <person name="Loffler F."/>
        </authorList>
    </citation>
    <scope>NUCLEOTIDE SEQUENCE</scope>
</reference>
<evidence type="ECO:0000256" key="1">
    <source>
        <dbReference type="SAM" id="MobiDB-lite"/>
    </source>
</evidence>
<feature type="compositionally biased region" description="Basic and acidic residues" evidence="1">
    <location>
        <begin position="77"/>
        <end position="135"/>
    </location>
</feature>
<comment type="caution">
    <text evidence="2">The sequence shown here is derived from an EMBL/GenBank/DDBJ whole genome shotgun (WGS) entry which is preliminary data.</text>
</comment>
<organism evidence="2">
    <name type="scientific">bioreactor metagenome</name>
    <dbReference type="NCBI Taxonomy" id="1076179"/>
    <lineage>
        <taxon>unclassified sequences</taxon>
        <taxon>metagenomes</taxon>
        <taxon>ecological metagenomes</taxon>
    </lineage>
</organism>
<dbReference type="EMBL" id="VSSQ01068778">
    <property type="protein sequence ID" value="MPN20919.1"/>
    <property type="molecule type" value="Genomic_DNA"/>
</dbReference>
<feature type="region of interest" description="Disordered" evidence="1">
    <location>
        <begin position="1"/>
        <end position="145"/>
    </location>
</feature>
<accession>A0A645G552</accession>
<sequence length="145" mass="16812">MQASSDEYGGHRQRGQGDDRQRPQAGENVTGRHGLEKAAFDDDEEMGQWNGLSQPLQDDRHVFHRCRKAGHQHRRHADGERPQDGLLLRHADRGNHQTDADHRQDEQHQTGEQERKRARKRDAEQEDARADHEQAQRSANCECRQ</sequence>
<protein>
    <submittedName>
        <fullName evidence="2">Uncharacterized protein</fullName>
    </submittedName>
</protein>
<evidence type="ECO:0000313" key="2">
    <source>
        <dbReference type="EMBL" id="MPN20919.1"/>
    </source>
</evidence>
<name>A0A645G552_9ZZZZ</name>